<dbReference type="KEGG" id="cha:CHAB381_0808"/>
<gene>
    <name evidence="1" type="ordered locus">CHAB381_0808</name>
</gene>
<keyword evidence="2" id="KW-1185">Reference proteome</keyword>
<organism evidence="1 2">
    <name type="scientific">Campylobacter hominis (strain ATCC BAA-381 / DSM 21671 / CCUG 45161 / LMG 19568 / NCTC 13146 / CH001A)</name>
    <dbReference type="NCBI Taxonomy" id="360107"/>
    <lineage>
        <taxon>Bacteria</taxon>
        <taxon>Pseudomonadati</taxon>
        <taxon>Campylobacterota</taxon>
        <taxon>Epsilonproteobacteria</taxon>
        <taxon>Campylobacterales</taxon>
        <taxon>Campylobacteraceae</taxon>
        <taxon>Campylobacter</taxon>
    </lineage>
</organism>
<name>A7I1I4_CAMHC</name>
<dbReference type="AlphaFoldDB" id="A7I1I4"/>
<protein>
    <submittedName>
        <fullName evidence="1">Uncharacterized protein</fullName>
    </submittedName>
</protein>
<evidence type="ECO:0000313" key="2">
    <source>
        <dbReference type="Proteomes" id="UP000002407"/>
    </source>
</evidence>
<sequence length="41" mass="5103">MCAFCAHLFASFLMFIFKIYCKKYFLKIKFHCKTIKFYHQI</sequence>
<dbReference type="Proteomes" id="UP000002407">
    <property type="component" value="Chromosome"/>
</dbReference>
<accession>A7I1I4</accession>
<dbReference type="EMBL" id="CP000776">
    <property type="protein sequence ID" value="ABS51932.1"/>
    <property type="molecule type" value="Genomic_DNA"/>
</dbReference>
<reference evidence="2" key="1">
    <citation type="submission" date="2007-07" db="EMBL/GenBank/DDBJ databases">
        <title>Complete genome sequence of Campylobacter hominis ATCC BAA-381, a commensal isolated from the human gastrointestinal tract.</title>
        <authorList>
            <person name="Fouts D.E."/>
            <person name="Mongodin E.F."/>
            <person name="Puiu D."/>
            <person name="Sebastian Y."/>
            <person name="Miller W.G."/>
            <person name="Mandrell R.E."/>
            <person name="Nelson K.E."/>
        </authorList>
    </citation>
    <scope>NUCLEOTIDE SEQUENCE [LARGE SCALE GENOMIC DNA]</scope>
    <source>
        <strain evidence="2">ATCC BAA-381 / LMG 19568 / NCTC 13146 / CH001A</strain>
    </source>
</reference>
<dbReference type="HOGENOM" id="CLU_3267143_0_0_7"/>
<evidence type="ECO:0000313" key="1">
    <source>
        <dbReference type="EMBL" id="ABS51932.1"/>
    </source>
</evidence>
<proteinExistence type="predicted"/>